<evidence type="ECO:0000313" key="2">
    <source>
        <dbReference type="Proteomes" id="UP001151760"/>
    </source>
</evidence>
<name>A0ABQ5G5U6_9ASTR</name>
<reference evidence="1" key="2">
    <citation type="submission" date="2022-01" db="EMBL/GenBank/DDBJ databases">
        <authorList>
            <person name="Yamashiro T."/>
            <person name="Shiraishi A."/>
            <person name="Satake H."/>
            <person name="Nakayama K."/>
        </authorList>
    </citation>
    <scope>NUCLEOTIDE SEQUENCE</scope>
</reference>
<sequence>MFLVQSFYYEEKAIMSDEEFDNLKEDRTKVNTCFYACFLSQIEPTSIAKALSDSSWVEEIQEELLQFKLQQVWILVDLSIGKRAIGTKWVFRNKKDERGIVLRNKARSGPSKQSLQGGQGTLWVALSTKSMDKYVAEIFVTPPNSLQRKTRFGMVTSWREEDLLRETELYMPIYQCRLLIFRAPEQAQQRLLWPRLFAAQQPRQAAACGGCWHALGVSQVIHALSETILEKPMRNAMTFLKRAVLLCFALFLKESSEKDRKLHLSMYGSGTLERQMGAKLACFRKILLSYTAEVLDCFVITRDCFSYGRVTSNSVWMKKSKRNVGRRGHEQKGTRGED</sequence>
<reference evidence="1" key="1">
    <citation type="journal article" date="2022" name="Int. J. Mol. Sci.">
        <title>Draft Genome of Tanacetum Coccineum: Genomic Comparison of Closely Related Tanacetum-Family Plants.</title>
        <authorList>
            <person name="Yamashiro T."/>
            <person name="Shiraishi A."/>
            <person name="Nakayama K."/>
            <person name="Satake H."/>
        </authorList>
    </citation>
    <scope>NUCLEOTIDE SEQUENCE</scope>
</reference>
<proteinExistence type="predicted"/>
<accession>A0ABQ5G5U6</accession>
<comment type="caution">
    <text evidence="1">The sequence shown here is derived from an EMBL/GenBank/DDBJ whole genome shotgun (WGS) entry which is preliminary data.</text>
</comment>
<protein>
    <submittedName>
        <fullName evidence="1">Uncharacterized protein</fullName>
    </submittedName>
</protein>
<dbReference type="Proteomes" id="UP001151760">
    <property type="component" value="Unassembled WGS sequence"/>
</dbReference>
<dbReference type="EMBL" id="BQNB010018080">
    <property type="protein sequence ID" value="GJT70463.1"/>
    <property type="molecule type" value="Genomic_DNA"/>
</dbReference>
<gene>
    <name evidence="1" type="ORF">Tco_1029749</name>
</gene>
<organism evidence="1 2">
    <name type="scientific">Tanacetum coccineum</name>
    <dbReference type="NCBI Taxonomy" id="301880"/>
    <lineage>
        <taxon>Eukaryota</taxon>
        <taxon>Viridiplantae</taxon>
        <taxon>Streptophyta</taxon>
        <taxon>Embryophyta</taxon>
        <taxon>Tracheophyta</taxon>
        <taxon>Spermatophyta</taxon>
        <taxon>Magnoliopsida</taxon>
        <taxon>eudicotyledons</taxon>
        <taxon>Gunneridae</taxon>
        <taxon>Pentapetalae</taxon>
        <taxon>asterids</taxon>
        <taxon>campanulids</taxon>
        <taxon>Asterales</taxon>
        <taxon>Asteraceae</taxon>
        <taxon>Asteroideae</taxon>
        <taxon>Anthemideae</taxon>
        <taxon>Anthemidinae</taxon>
        <taxon>Tanacetum</taxon>
    </lineage>
</organism>
<evidence type="ECO:0000313" key="1">
    <source>
        <dbReference type="EMBL" id="GJT70463.1"/>
    </source>
</evidence>
<keyword evidence="2" id="KW-1185">Reference proteome</keyword>